<evidence type="ECO:0000256" key="2">
    <source>
        <dbReference type="SAM" id="SignalP"/>
    </source>
</evidence>
<feature type="compositionally biased region" description="Polar residues" evidence="1">
    <location>
        <begin position="41"/>
        <end position="53"/>
    </location>
</feature>
<proteinExistence type="predicted"/>
<evidence type="ECO:0000313" key="3">
    <source>
        <dbReference type="EMBL" id="MBD2187587.1"/>
    </source>
</evidence>
<evidence type="ECO:0000256" key="1">
    <source>
        <dbReference type="SAM" id="MobiDB-lite"/>
    </source>
</evidence>
<dbReference type="RefSeq" id="WP_190402465.1">
    <property type="nucleotide sequence ID" value="NZ_JACJQB010000006.1"/>
</dbReference>
<feature type="region of interest" description="Disordered" evidence="1">
    <location>
        <begin position="28"/>
        <end position="67"/>
    </location>
</feature>
<sequence>MKWHYKVFLLLCTFALGSSALLTSPAEAQKGRGRYDKKNDSSNTEVQRVNRSRTTTTTTTTPVTTTTTTSTVTLSPYQRTQIIEIIRGTSTYSYLISDDIREQIYIQRSSLPPGIRKNLARGKGLPPGIAKKVLLPRNVVSHLNLPSNTNIIVIGSNIVVIDPISNLVLDILANIF</sequence>
<keyword evidence="2" id="KW-0732">Signal</keyword>
<feature type="signal peptide" evidence="2">
    <location>
        <begin position="1"/>
        <end position="28"/>
    </location>
</feature>
<dbReference type="EMBL" id="JACJQB010000006">
    <property type="protein sequence ID" value="MBD2187587.1"/>
    <property type="molecule type" value="Genomic_DNA"/>
</dbReference>
<accession>A0ABR7ZVK7</accession>
<comment type="caution">
    <text evidence="3">The sequence shown here is derived from an EMBL/GenBank/DDBJ whole genome shotgun (WGS) entry which is preliminary data.</text>
</comment>
<reference evidence="3 4" key="1">
    <citation type="journal article" date="2020" name="ISME J.">
        <title>Comparative genomics reveals insights into cyanobacterial evolution and habitat adaptation.</title>
        <authorList>
            <person name="Chen M.Y."/>
            <person name="Teng W.K."/>
            <person name="Zhao L."/>
            <person name="Hu C.X."/>
            <person name="Zhou Y.K."/>
            <person name="Han B.P."/>
            <person name="Song L.R."/>
            <person name="Shu W.S."/>
        </authorList>
    </citation>
    <scope>NUCLEOTIDE SEQUENCE [LARGE SCALE GENOMIC DNA]</scope>
    <source>
        <strain evidence="3 4">FACHB-723</strain>
    </source>
</reference>
<name>A0ABR7ZVK7_9CYAN</name>
<feature type="compositionally biased region" description="Basic and acidic residues" evidence="1">
    <location>
        <begin position="29"/>
        <end position="40"/>
    </location>
</feature>
<dbReference type="Gene3D" id="3.10.450.160">
    <property type="entry name" value="inner membrane protein cigr"/>
    <property type="match status" value="1"/>
</dbReference>
<evidence type="ECO:0008006" key="5">
    <source>
        <dbReference type="Google" id="ProtNLM"/>
    </source>
</evidence>
<protein>
    <recommendedName>
        <fullName evidence="5">DUF1236 domain-containing protein</fullName>
    </recommendedName>
</protein>
<keyword evidence="4" id="KW-1185">Reference proteome</keyword>
<feature type="chain" id="PRO_5046266539" description="DUF1236 domain-containing protein" evidence="2">
    <location>
        <begin position="29"/>
        <end position="176"/>
    </location>
</feature>
<feature type="compositionally biased region" description="Low complexity" evidence="1">
    <location>
        <begin position="54"/>
        <end position="67"/>
    </location>
</feature>
<organism evidence="3 4">
    <name type="scientific">Pseudanabaena mucicola FACHB-723</name>
    <dbReference type="NCBI Taxonomy" id="2692860"/>
    <lineage>
        <taxon>Bacteria</taxon>
        <taxon>Bacillati</taxon>
        <taxon>Cyanobacteriota</taxon>
        <taxon>Cyanophyceae</taxon>
        <taxon>Pseudanabaenales</taxon>
        <taxon>Pseudanabaenaceae</taxon>
        <taxon>Pseudanabaena</taxon>
    </lineage>
</organism>
<dbReference type="Proteomes" id="UP000642094">
    <property type="component" value="Unassembled WGS sequence"/>
</dbReference>
<evidence type="ECO:0000313" key="4">
    <source>
        <dbReference type="Proteomes" id="UP000642094"/>
    </source>
</evidence>
<gene>
    <name evidence="3" type="ORF">H6F41_05440</name>
</gene>